<sequence length="153" mass="16857">MEGQALKRNIQDSYLRRGCEDAGVSCECLPQRGFLYVLNEKADPSSLIHSSGDSGLPELDTSTASEDVCFTRSEVLVSAGCVGAKVVYYWDSAGWFGVISWEKELCCDVSIRSAVNYLRPLTPPTHQFAEHIPPPFPTHPKTPVSFQFPCSIL</sequence>
<dbReference type="EMBL" id="ML994659">
    <property type="protein sequence ID" value="KAF2180193.1"/>
    <property type="molecule type" value="Genomic_DNA"/>
</dbReference>
<protein>
    <submittedName>
        <fullName evidence="1">Uncharacterized protein</fullName>
    </submittedName>
</protein>
<dbReference type="AlphaFoldDB" id="A0A6A6DMI2"/>
<proteinExistence type="predicted"/>
<evidence type="ECO:0000313" key="1">
    <source>
        <dbReference type="EMBL" id="KAF2180193.1"/>
    </source>
</evidence>
<organism evidence="1 2">
    <name type="scientific">Zopfia rhizophila CBS 207.26</name>
    <dbReference type="NCBI Taxonomy" id="1314779"/>
    <lineage>
        <taxon>Eukaryota</taxon>
        <taxon>Fungi</taxon>
        <taxon>Dikarya</taxon>
        <taxon>Ascomycota</taxon>
        <taxon>Pezizomycotina</taxon>
        <taxon>Dothideomycetes</taxon>
        <taxon>Dothideomycetes incertae sedis</taxon>
        <taxon>Zopfiaceae</taxon>
        <taxon>Zopfia</taxon>
    </lineage>
</organism>
<reference evidence="1" key="1">
    <citation type="journal article" date="2020" name="Stud. Mycol.">
        <title>101 Dothideomycetes genomes: a test case for predicting lifestyles and emergence of pathogens.</title>
        <authorList>
            <person name="Haridas S."/>
            <person name="Albert R."/>
            <person name="Binder M."/>
            <person name="Bloem J."/>
            <person name="Labutti K."/>
            <person name="Salamov A."/>
            <person name="Andreopoulos B."/>
            <person name="Baker S."/>
            <person name="Barry K."/>
            <person name="Bills G."/>
            <person name="Bluhm B."/>
            <person name="Cannon C."/>
            <person name="Castanera R."/>
            <person name="Culley D."/>
            <person name="Daum C."/>
            <person name="Ezra D."/>
            <person name="Gonzalez J."/>
            <person name="Henrissat B."/>
            <person name="Kuo A."/>
            <person name="Liang C."/>
            <person name="Lipzen A."/>
            <person name="Lutzoni F."/>
            <person name="Magnuson J."/>
            <person name="Mondo S."/>
            <person name="Nolan M."/>
            <person name="Ohm R."/>
            <person name="Pangilinan J."/>
            <person name="Park H.-J."/>
            <person name="Ramirez L."/>
            <person name="Alfaro M."/>
            <person name="Sun H."/>
            <person name="Tritt A."/>
            <person name="Yoshinaga Y."/>
            <person name="Zwiers L.-H."/>
            <person name="Turgeon B."/>
            <person name="Goodwin S."/>
            <person name="Spatafora J."/>
            <person name="Crous P."/>
            <person name="Grigoriev I."/>
        </authorList>
    </citation>
    <scope>NUCLEOTIDE SEQUENCE</scope>
    <source>
        <strain evidence="1">CBS 207.26</strain>
    </source>
</reference>
<dbReference type="Proteomes" id="UP000800200">
    <property type="component" value="Unassembled WGS sequence"/>
</dbReference>
<evidence type="ECO:0000313" key="2">
    <source>
        <dbReference type="Proteomes" id="UP000800200"/>
    </source>
</evidence>
<name>A0A6A6DMI2_9PEZI</name>
<gene>
    <name evidence="1" type="ORF">K469DRAFT_290020</name>
</gene>
<keyword evidence="2" id="KW-1185">Reference proteome</keyword>
<accession>A0A6A6DMI2</accession>